<sequence>MLVRKFDNQIVTLHCPDCNNEFKEKINKNFEFEWNTDFDQYNPIKFICPNCLNKGKKVSIFVNPNIPVGEYDEFEMEATGFIPNEEINARKYTRDIMWAHRPDLKKHDRVAKNASGSTIVKNILDKYKGTDKIKL</sequence>
<reference evidence="1 2" key="1">
    <citation type="submission" date="2023-07" db="EMBL/GenBank/DDBJ databases">
        <title>Genomic Encyclopedia of Type Strains, Phase IV (KMG-IV): sequencing the most valuable type-strain genomes for metagenomic binning, comparative biology and taxonomic classification.</title>
        <authorList>
            <person name="Goeker M."/>
        </authorList>
    </citation>
    <scope>NUCLEOTIDE SEQUENCE [LARGE SCALE GENOMIC DNA]</scope>
    <source>
        <strain evidence="1 2">DSM 19598</strain>
    </source>
</reference>
<proteinExistence type="predicted"/>
<evidence type="ECO:0000313" key="2">
    <source>
        <dbReference type="Proteomes" id="UP001242313"/>
    </source>
</evidence>
<gene>
    <name evidence="1" type="ORF">J2S25_002448</name>
</gene>
<protein>
    <submittedName>
        <fullName evidence="1">RNA-binding Zn-ribbon protein involved in translation (DUF1610 family)</fullName>
    </submittedName>
</protein>
<dbReference type="EMBL" id="JAUSUN010000013">
    <property type="protein sequence ID" value="MDQ0414241.1"/>
    <property type="molecule type" value="Genomic_DNA"/>
</dbReference>
<comment type="caution">
    <text evidence="1">The sequence shown here is derived from an EMBL/GenBank/DDBJ whole genome shotgun (WGS) entry which is preliminary data.</text>
</comment>
<name>A0ABU0FWD3_9BACI</name>
<accession>A0ABU0FWD3</accession>
<evidence type="ECO:0000313" key="1">
    <source>
        <dbReference type="EMBL" id="MDQ0414241.1"/>
    </source>
</evidence>
<dbReference type="Proteomes" id="UP001242313">
    <property type="component" value="Unassembled WGS sequence"/>
</dbReference>
<dbReference type="RefSeq" id="WP_307192022.1">
    <property type="nucleotide sequence ID" value="NZ_JAUSUN010000013.1"/>
</dbReference>
<keyword evidence="2" id="KW-1185">Reference proteome</keyword>
<organism evidence="1 2">
    <name type="scientific">Mesobacillus stamsii</name>
    <dbReference type="NCBI Taxonomy" id="225347"/>
    <lineage>
        <taxon>Bacteria</taxon>
        <taxon>Bacillati</taxon>
        <taxon>Bacillota</taxon>
        <taxon>Bacilli</taxon>
        <taxon>Bacillales</taxon>
        <taxon>Bacillaceae</taxon>
        <taxon>Mesobacillus</taxon>
    </lineage>
</organism>